<proteinExistence type="inferred from homology"/>
<evidence type="ECO:0000256" key="1">
    <source>
        <dbReference type="ARBA" id="ARBA00007074"/>
    </source>
</evidence>
<feature type="region of interest" description="Disordered" evidence="6">
    <location>
        <begin position="24"/>
        <end position="44"/>
    </location>
</feature>
<reference evidence="10" key="1">
    <citation type="journal article" date="2019" name="Int. J. Syst. Evol. Microbiol.">
        <title>The Global Catalogue of Microorganisms (GCM) 10K type strain sequencing project: providing services to taxonomists for standard genome sequencing and annotation.</title>
        <authorList>
            <consortium name="The Broad Institute Genomics Platform"/>
            <consortium name="The Broad Institute Genome Sequencing Center for Infectious Disease"/>
            <person name="Wu L."/>
            <person name="Ma J."/>
        </authorList>
    </citation>
    <scope>NUCLEOTIDE SEQUENCE [LARGE SCALE GENOMIC DNA]</scope>
    <source>
        <strain evidence="10">CGMCC 1.7656</strain>
    </source>
</reference>
<feature type="domain" description="NlpC/P60" evidence="8">
    <location>
        <begin position="53"/>
        <end position="180"/>
    </location>
</feature>
<evidence type="ECO:0000256" key="6">
    <source>
        <dbReference type="SAM" id="MobiDB-lite"/>
    </source>
</evidence>
<comment type="similarity">
    <text evidence="1">Belongs to the peptidase C40 family.</text>
</comment>
<sequence length="180" mass="19740">MKQLKKIVYLVVLSGLLWSCGSSKPAYSKAPSKPSSSKTNLRNLTSSAYGNPSYKVKKILNDAEDYLGTPYRLGGTNKKGLDCSGLVITVFSENNYKLPRRSEDQAKEGQKIDIQQVKQGDLLFFATSGAAKVNHVGIVKDISSRGEVTFIHASTSKGVIISSLNDAYWNKAFLFARRVL</sequence>
<dbReference type="InterPro" id="IPR052062">
    <property type="entry name" value="Murein_DD/LD_carboxypeptidase"/>
</dbReference>
<dbReference type="PROSITE" id="PS51935">
    <property type="entry name" value="NLPC_P60"/>
    <property type="match status" value="1"/>
</dbReference>
<dbReference type="Proteomes" id="UP000620064">
    <property type="component" value="Unassembled WGS sequence"/>
</dbReference>
<name>A0ABQ2NGG1_9FLAO</name>
<protein>
    <recommendedName>
        <fullName evidence="8">NlpC/P60 domain-containing protein</fullName>
    </recommendedName>
</protein>
<gene>
    <name evidence="9" type="ORF">GCM10010992_01770</name>
</gene>
<dbReference type="EMBL" id="BMLV01000001">
    <property type="protein sequence ID" value="GGP01431.1"/>
    <property type="molecule type" value="Genomic_DNA"/>
</dbReference>
<feature type="chain" id="PRO_5045983595" description="NlpC/P60 domain-containing protein" evidence="7">
    <location>
        <begin position="29"/>
        <end position="180"/>
    </location>
</feature>
<keyword evidence="10" id="KW-1185">Reference proteome</keyword>
<dbReference type="PANTHER" id="PTHR47360">
    <property type="entry name" value="MUREIN DD-ENDOPEPTIDASE MEPS/MUREIN LD-CARBOXYPEPTIDASE"/>
    <property type="match status" value="1"/>
</dbReference>
<dbReference type="Gene3D" id="3.90.1720.10">
    <property type="entry name" value="endopeptidase domain like (from Nostoc punctiforme)"/>
    <property type="match status" value="1"/>
</dbReference>
<feature type="signal peptide" evidence="7">
    <location>
        <begin position="1"/>
        <end position="28"/>
    </location>
</feature>
<dbReference type="InterPro" id="IPR000064">
    <property type="entry name" value="NLP_P60_dom"/>
</dbReference>
<dbReference type="Pfam" id="PF00877">
    <property type="entry name" value="NLPC_P60"/>
    <property type="match status" value="1"/>
</dbReference>
<evidence type="ECO:0000313" key="10">
    <source>
        <dbReference type="Proteomes" id="UP000620064"/>
    </source>
</evidence>
<accession>A0ABQ2NGG1</accession>
<keyword evidence="4" id="KW-0378">Hydrolase</keyword>
<feature type="compositionally biased region" description="Low complexity" evidence="6">
    <location>
        <begin position="24"/>
        <end position="38"/>
    </location>
</feature>
<evidence type="ECO:0000256" key="7">
    <source>
        <dbReference type="SAM" id="SignalP"/>
    </source>
</evidence>
<organism evidence="9 10">
    <name type="scientific">Cloacibacterium rupense</name>
    <dbReference type="NCBI Taxonomy" id="517423"/>
    <lineage>
        <taxon>Bacteria</taxon>
        <taxon>Pseudomonadati</taxon>
        <taxon>Bacteroidota</taxon>
        <taxon>Flavobacteriia</taxon>
        <taxon>Flavobacteriales</taxon>
        <taxon>Weeksellaceae</taxon>
    </lineage>
</organism>
<evidence type="ECO:0000259" key="8">
    <source>
        <dbReference type="PROSITE" id="PS51935"/>
    </source>
</evidence>
<evidence type="ECO:0000313" key="9">
    <source>
        <dbReference type="EMBL" id="GGP01431.1"/>
    </source>
</evidence>
<dbReference type="InterPro" id="IPR038765">
    <property type="entry name" value="Papain-like_cys_pep_sf"/>
</dbReference>
<keyword evidence="3 7" id="KW-0732">Signal</keyword>
<dbReference type="SUPFAM" id="SSF54001">
    <property type="entry name" value="Cysteine proteinases"/>
    <property type="match status" value="1"/>
</dbReference>
<comment type="caution">
    <text evidence="9">The sequence shown here is derived from an EMBL/GenBank/DDBJ whole genome shotgun (WGS) entry which is preliminary data.</text>
</comment>
<evidence type="ECO:0000256" key="5">
    <source>
        <dbReference type="ARBA" id="ARBA00022807"/>
    </source>
</evidence>
<evidence type="ECO:0000256" key="3">
    <source>
        <dbReference type="ARBA" id="ARBA00022729"/>
    </source>
</evidence>
<dbReference type="PANTHER" id="PTHR47360:SF1">
    <property type="entry name" value="ENDOPEPTIDASE NLPC-RELATED"/>
    <property type="match status" value="1"/>
</dbReference>
<keyword evidence="2" id="KW-0645">Protease</keyword>
<evidence type="ECO:0000256" key="4">
    <source>
        <dbReference type="ARBA" id="ARBA00022801"/>
    </source>
</evidence>
<dbReference type="RefSeq" id="WP_188616192.1">
    <property type="nucleotide sequence ID" value="NZ_BMLV01000001.1"/>
</dbReference>
<keyword evidence="5" id="KW-0788">Thiol protease</keyword>
<evidence type="ECO:0000256" key="2">
    <source>
        <dbReference type="ARBA" id="ARBA00022670"/>
    </source>
</evidence>